<accession>A0A8T1PE07</accession>
<dbReference type="PANTHER" id="PTHR33448">
    <property type="entry name" value="CHLOROPLAST PROTEIN HCF243-RELATED"/>
    <property type="match status" value="1"/>
</dbReference>
<dbReference type="OrthoDB" id="785861at2759"/>
<feature type="region of interest" description="Disordered" evidence="1">
    <location>
        <begin position="139"/>
        <end position="165"/>
    </location>
</feature>
<dbReference type="PANTHER" id="PTHR33448:SF10">
    <property type="entry name" value="PROTAMINE P1 FAMILY PROTEIN"/>
    <property type="match status" value="1"/>
</dbReference>
<keyword evidence="4" id="KW-1185">Reference proteome</keyword>
<dbReference type="Proteomes" id="UP000811609">
    <property type="component" value="Chromosome 10"/>
</dbReference>
<reference evidence="2" key="1">
    <citation type="submission" date="2020-12" db="EMBL/GenBank/DDBJ databases">
        <title>WGS assembly of Carya illinoinensis cv. Pawnee.</title>
        <authorList>
            <person name="Platts A."/>
            <person name="Shu S."/>
            <person name="Wright S."/>
            <person name="Barry K."/>
            <person name="Edger P."/>
            <person name="Pires J.C."/>
            <person name="Schmutz J."/>
        </authorList>
    </citation>
    <scope>NUCLEOTIDE SEQUENCE</scope>
    <source>
        <tissue evidence="2">Leaf</tissue>
    </source>
</reference>
<sequence length="325" mass="37220">MKLSSKSISSPGRTEKFPPQLMRFWGTNVGSRSRGRSRSSPMFFRRKNGAAIETQEPSSPKVTCMGQVRVKRSSRQAATAGTGRPRVTGTRRRCKWPRNALFCHHLARKIKSPSSRPTWRKWVLFFQVRFLRKTEIRGDSSGFEPKLGNDSEFSEREDEDKEGDERVVAEVFMSNFPSPPKNALLLTRCRSAPYRSSSLASKFWGSPQTTEETEVTEQRAEQENTVEQSETDKPTSEGESTSDKESRIGPQTVEKLKFFKEFECAIRERFIKSINIEDVKAGEEADSIRPVILTRCKSEPTRTAEKTDTEMNFRRKRRLGFAESR</sequence>
<feature type="compositionally biased region" description="Basic and acidic residues" evidence="1">
    <location>
        <begin position="230"/>
        <end position="247"/>
    </location>
</feature>
<organism evidence="2 4">
    <name type="scientific">Carya illinoinensis</name>
    <name type="common">Pecan</name>
    <dbReference type="NCBI Taxonomy" id="32201"/>
    <lineage>
        <taxon>Eukaryota</taxon>
        <taxon>Viridiplantae</taxon>
        <taxon>Streptophyta</taxon>
        <taxon>Embryophyta</taxon>
        <taxon>Tracheophyta</taxon>
        <taxon>Spermatophyta</taxon>
        <taxon>Magnoliopsida</taxon>
        <taxon>eudicotyledons</taxon>
        <taxon>Gunneridae</taxon>
        <taxon>Pentapetalae</taxon>
        <taxon>rosids</taxon>
        <taxon>fabids</taxon>
        <taxon>Fagales</taxon>
        <taxon>Juglandaceae</taxon>
        <taxon>Carya</taxon>
    </lineage>
</organism>
<feature type="region of interest" description="Disordered" evidence="1">
    <location>
        <begin position="201"/>
        <end position="249"/>
    </location>
</feature>
<comment type="caution">
    <text evidence="2">The sequence shown here is derived from an EMBL/GenBank/DDBJ whole genome shotgun (WGS) entry which is preliminary data.</text>
</comment>
<dbReference type="EMBL" id="CM031834">
    <property type="protein sequence ID" value="KAG6692923.1"/>
    <property type="molecule type" value="Genomic_DNA"/>
</dbReference>
<evidence type="ECO:0000313" key="3">
    <source>
        <dbReference type="EMBL" id="KAG6692923.1"/>
    </source>
</evidence>
<evidence type="ECO:0000313" key="2">
    <source>
        <dbReference type="EMBL" id="KAG6639934.1"/>
    </source>
</evidence>
<reference evidence="3" key="2">
    <citation type="submission" date="2021-01" db="EMBL/GenBank/DDBJ databases">
        <authorList>
            <person name="Lovell J.T."/>
            <person name="Bentley N."/>
            <person name="Bhattarai G."/>
            <person name="Jenkins J.W."/>
            <person name="Sreedasyam A."/>
            <person name="Alarcon Y."/>
            <person name="Bock C."/>
            <person name="Boston L."/>
            <person name="Carlson J."/>
            <person name="Cervantes K."/>
            <person name="Clermont K."/>
            <person name="Krom N."/>
            <person name="Kubenka K."/>
            <person name="Mamidi S."/>
            <person name="Mattison C."/>
            <person name="Monteros M."/>
            <person name="Pisani C."/>
            <person name="Plott C."/>
            <person name="Rajasekar S."/>
            <person name="Rhein H.S."/>
            <person name="Rohla C."/>
            <person name="Song M."/>
            <person name="Hilaire R.S."/>
            <person name="Shu S."/>
            <person name="Wells L."/>
            <person name="Wang X."/>
            <person name="Webber J."/>
            <person name="Heerema R.J."/>
            <person name="Klein P."/>
            <person name="Conner P."/>
            <person name="Grauke L."/>
            <person name="Grimwood J."/>
            <person name="Schmutz J."/>
            <person name="Randall J.J."/>
        </authorList>
    </citation>
    <scope>NUCLEOTIDE SEQUENCE</scope>
    <source>
        <tissue evidence="3">Leaf</tissue>
    </source>
</reference>
<protein>
    <submittedName>
        <fullName evidence="2">Uncharacterized protein</fullName>
    </submittedName>
</protein>
<name>A0A8T1PE07_CARIL</name>
<gene>
    <name evidence="2" type="ORF">CIPAW_10G136800</name>
    <name evidence="3" type="ORF">I3842_10G138200</name>
</gene>
<dbReference type="Proteomes" id="UP000811246">
    <property type="component" value="Chromosome 10"/>
</dbReference>
<evidence type="ECO:0000256" key="1">
    <source>
        <dbReference type="SAM" id="MobiDB-lite"/>
    </source>
</evidence>
<dbReference type="AlphaFoldDB" id="A0A8T1PE07"/>
<dbReference type="EMBL" id="CM031818">
    <property type="protein sequence ID" value="KAG6639934.1"/>
    <property type="molecule type" value="Genomic_DNA"/>
</dbReference>
<evidence type="ECO:0000313" key="4">
    <source>
        <dbReference type="Proteomes" id="UP000811609"/>
    </source>
</evidence>
<proteinExistence type="predicted"/>